<reference evidence="2 3" key="1">
    <citation type="journal article" date="2014" name="Nature">
        <title>The genomic substrate for adaptive radiation in African cichlid fish.</title>
        <authorList>
            <person name="Brawand D."/>
            <person name="Wagner C.E."/>
            <person name="Li Y.I."/>
            <person name="Malinsky M."/>
            <person name="Keller I."/>
            <person name="Fan S."/>
            <person name="Simakov O."/>
            <person name="Ng A.Y."/>
            <person name="Lim Z.W."/>
            <person name="Bezault E."/>
            <person name="Turner-Maier J."/>
            <person name="Johnson J."/>
            <person name="Alcazar R."/>
            <person name="Noh H.J."/>
            <person name="Russell P."/>
            <person name="Aken B."/>
            <person name="Alfoldi J."/>
            <person name="Amemiya C."/>
            <person name="Azzouzi N."/>
            <person name="Baroiller J.F."/>
            <person name="Barloy-Hubler F."/>
            <person name="Berlin A."/>
            <person name="Bloomquist R."/>
            <person name="Carleton K.L."/>
            <person name="Conte M.A."/>
            <person name="D'Cotta H."/>
            <person name="Eshel O."/>
            <person name="Gaffney L."/>
            <person name="Galibert F."/>
            <person name="Gante H.F."/>
            <person name="Gnerre S."/>
            <person name="Greuter L."/>
            <person name="Guyon R."/>
            <person name="Haddad N.S."/>
            <person name="Haerty W."/>
            <person name="Harris R.M."/>
            <person name="Hofmann H.A."/>
            <person name="Hourlier T."/>
            <person name="Hulata G."/>
            <person name="Jaffe D.B."/>
            <person name="Lara M."/>
            <person name="Lee A.P."/>
            <person name="MacCallum I."/>
            <person name="Mwaiko S."/>
            <person name="Nikaido M."/>
            <person name="Nishihara H."/>
            <person name="Ozouf-Costaz C."/>
            <person name="Penman D.J."/>
            <person name="Przybylski D."/>
            <person name="Rakotomanga M."/>
            <person name="Renn S.C.P."/>
            <person name="Ribeiro F.J."/>
            <person name="Ron M."/>
            <person name="Salzburger W."/>
            <person name="Sanchez-Pulido L."/>
            <person name="Santos M.E."/>
            <person name="Searle S."/>
            <person name="Sharpe T."/>
            <person name="Swofford R."/>
            <person name="Tan F.J."/>
            <person name="Williams L."/>
            <person name="Young S."/>
            <person name="Yin S."/>
            <person name="Okada N."/>
            <person name="Kocher T.D."/>
            <person name="Miska E.A."/>
            <person name="Lander E.S."/>
            <person name="Venkatesh B."/>
            <person name="Fernald R.D."/>
            <person name="Meyer A."/>
            <person name="Ponting C.P."/>
            <person name="Streelman J.T."/>
            <person name="Lindblad-Toh K."/>
            <person name="Seehausen O."/>
            <person name="Di Palma F."/>
        </authorList>
    </citation>
    <scope>NUCLEOTIDE SEQUENCE</scope>
</reference>
<feature type="transmembrane region" description="Helical" evidence="1">
    <location>
        <begin position="147"/>
        <end position="168"/>
    </location>
</feature>
<dbReference type="Proteomes" id="UP000265160">
    <property type="component" value="LG12"/>
</dbReference>
<sequence>CGCFSTCGCSAASCSTITCSHPHQPRLVQPSCLHPRLVQPSCLHPRLVQPSCLHLRLVQPSCLHLRLVQPSCLHLRLQHVPLSRQVNQVQLCLPPVCDFPVSLCVLIVCVFLCSSSRRLYSYLVKSPACSPCCSPFMFRFATPLCSLSQFSSSLVLFAISTLCLVLLINHPSHLNKCCI</sequence>
<dbReference type="GeneTree" id="ENSGT00940000176922"/>
<evidence type="ECO:0000313" key="2">
    <source>
        <dbReference type="Ensembl" id="ENSMZEP00005006949.1"/>
    </source>
</evidence>
<reference evidence="2" key="2">
    <citation type="submission" date="2025-08" db="UniProtKB">
        <authorList>
            <consortium name="Ensembl"/>
        </authorList>
    </citation>
    <scope>IDENTIFICATION</scope>
</reference>
<dbReference type="Ensembl" id="ENSMZET00005007252.1">
    <property type="protein sequence ID" value="ENSMZEP00005006949.1"/>
    <property type="gene ID" value="ENSMZEG00005005338.1"/>
</dbReference>
<accession>A0A3P9BAM0</accession>
<keyword evidence="1" id="KW-0812">Transmembrane</keyword>
<organism evidence="2 3">
    <name type="scientific">Maylandia zebra</name>
    <name type="common">zebra mbuna</name>
    <dbReference type="NCBI Taxonomy" id="106582"/>
    <lineage>
        <taxon>Eukaryota</taxon>
        <taxon>Metazoa</taxon>
        <taxon>Chordata</taxon>
        <taxon>Craniata</taxon>
        <taxon>Vertebrata</taxon>
        <taxon>Euteleostomi</taxon>
        <taxon>Actinopterygii</taxon>
        <taxon>Neopterygii</taxon>
        <taxon>Teleostei</taxon>
        <taxon>Neoteleostei</taxon>
        <taxon>Acanthomorphata</taxon>
        <taxon>Ovalentaria</taxon>
        <taxon>Cichlomorphae</taxon>
        <taxon>Cichliformes</taxon>
        <taxon>Cichlidae</taxon>
        <taxon>African cichlids</taxon>
        <taxon>Pseudocrenilabrinae</taxon>
        <taxon>Haplochromini</taxon>
        <taxon>Maylandia</taxon>
        <taxon>Maylandia zebra complex</taxon>
    </lineage>
</organism>
<dbReference type="AlphaFoldDB" id="A0A3P9BAM0"/>
<protein>
    <submittedName>
        <fullName evidence="2">Uncharacterized protein</fullName>
    </submittedName>
</protein>
<proteinExistence type="predicted"/>
<keyword evidence="3" id="KW-1185">Reference proteome</keyword>
<evidence type="ECO:0000313" key="3">
    <source>
        <dbReference type="Proteomes" id="UP000265160"/>
    </source>
</evidence>
<keyword evidence="1" id="KW-1133">Transmembrane helix</keyword>
<reference evidence="2" key="3">
    <citation type="submission" date="2025-09" db="UniProtKB">
        <authorList>
            <consortium name="Ensembl"/>
        </authorList>
    </citation>
    <scope>IDENTIFICATION</scope>
</reference>
<keyword evidence="1" id="KW-0472">Membrane</keyword>
<evidence type="ECO:0000256" key="1">
    <source>
        <dbReference type="SAM" id="Phobius"/>
    </source>
</evidence>
<name>A0A3P9BAM0_9CICH</name>